<evidence type="ECO:0000256" key="1">
    <source>
        <dbReference type="SAM" id="MobiDB-lite"/>
    </source>
</evidence>
<keyword evidence="4" id="KW-1185">Reference proteome</keyword>
<evidence type="ECO:0008006" key="5">
    <source>
        <dbReference type="Google" id="ProtNLM"/>
    </source>
</evidence>
<accession>A0ABR4KHY1</accession>
<gene>
    <name evidence="3" type="ORF">BJX68DRAFT_74443</name>
</gene>
<evidence type="ECO:0000313" key="4">
    <source>
        <dbReference type="Proteomes" id="UP001610444"/>
    </source>
</evidence>
<sequence>MFRGRLNVKLFSCPFLFWISDIISMAVSSVSRDETETIQIPESCRIDLVRLKQVRGDSREGGLEGLSLPCLTLVATGSHSVKAWGGCEILGCLNVTLVGQLQQRRQGVEPSTSPRHMAGSDSLSSRPKGGKKA</sequence>
<evidence type="ECO:0000313" key="3">
    <source>
        <dbReference type="EMBL" id="KAL2850902.1"/>
    </source>
</evidence>
<feature type="region of interest" description="Disordered" evidence="1">
    <location>
        <begin position="104"/>
        <end position="133"/>
    </location>
</feature>
<evidence type="ECO:0000256" key="2">
    <source>
        <dbReference type="SAM" id="SignalP"/>
    </source>
</evidence>
<keyword evidence="2" id="KW-0732">Signal</keyword>
<organism evidence="3 4">
    <name type="scientific">Aspergillus pseudodeflectus</name>
    <dbReference type="NCBI Taxonomy" id="176178"/>
    <lineage>
        <taxon>Eukaryota</taxon>
        <taxon>Fungi</taxon>
        <taxon>Dikarya</taxon>
        <taxon>Ascomycota</taxon>
        <taxon>Pezizomycotina</taxon>
        <taxon>Eurotiomycetes</taxon>
        <taxon>Eurotiomycetidae</taxon>
        <taxon>Eurotiales</taxon>
        <taxon>Aspergillaceae</taxon>
        <taxon>Aspergillus</taxon>
        <taxon>Aspergillus subgen. Nidulantes</taxon>
    </lineage>
</organism>
<feature type="signal peptide" evidence="2">
    <location>
        <begin position="1"/>
        <end position="28"/>
    </location>
</feature>
<dbReference type="Proteomes" id="UP001610444">
    <property type="component" value="Unassembled WGS sequence"/>
</dbReference>
<dbReference type="GeneID" id="98164861"/>
<reference evidence="3 4" key="1">
    <citation type="submission" date="2024-07" db="EMBL/GenBank/DDBJ databases">
        <title>Section-level genome sequencing and comparative genomics of Aspergillus sections Usti and Cavernicolus.</title>
        <authorList>
            <consortium name="Lawrence Berkeley National Laboratory"/>
            <person name="Nybo J.L."/>
            <person name="Vesth T.C."/>
            <person name="Theobald S."/>
            <person name="Frisvad J.C."/>
            <person name="Larsen T.O."/>
            <person name="Kjaerboelling I."/>
            <person name="Rothschild-Mancinelli K."/>
            <person name="Lyhne E.K."/>
            <person name="Kogle M.E."/>
            <person name="Barry K."/>
            <person name="Clum A."/>
            <person name="Na H."/>
            <person name="Ledsgaard L."/>
            <person name="Lin J."/>
            <person name="Lipzen A."/>
            <person name="Kuo A."/>
            <person name="Riley R."/>
            <person name="Mondo S."/>
            <person name="LaButti K."/>
            <person name="Haridas S."/>
            <person name="Pangalinan J."/>
            <person name="Salamov A.A."/>
            <person name="Simmons B.A."/>
            <person name="Magnuson J.K."/>
            <person name="Chen J."/>
            <person name="Drula E."/>
            <person name="Henrissat B."/>
            <person name="Wiebenga A."/>
            <person name="Lubbers R.J."/>
            <person name="Gomes A.C."/>
            <person name="Macurrencykelacurrency M.R."/>
            <person name="Stajich J."/>
            <person name="Grigoriev I.V."/>
            <person name="Mortensen U.H."/>
            <person name="De vries R.P."/>
            <person name="Baker S.E."/>
            <person name="Andersen M.R."/>
        </authorList>
    </citation>
    <scope>NUCLEOTIDE SEQUENCE [LARGE SCALE GENOMIC DNA]</scope>
    <source>
        <strain evidence="3 4">CBS 756.74</strain>
    </source>
</reference>
<protein>
    <recommendedName>
        <fullName evidence="5">Hydrophobin</fullName>
    </recommendedName>
</protein>
<comment type="caution">
    <text evidence="3">The sequence shown here is derived from an EMBL/GenBank/DDBJ whole genome shotgun (WGS) entry which is preliminary data.</text>
</comment>
<proteinExistence type="predicted"/>
<feature type="compositionally biased region" description="Polar residues" evidence="1">
    <location>
        <begin position="104"/>
        <end position="114"/>
    </location>
</feature>
<name>A0ABR4KHY1_9EURO</name>
<dbReference type="EMBL" id="JBFXLR010000019">
    <property type="protein sequence ID" value="KAL2850902.1"/>
    <property type="molecule type" value="Genomic_DNA"/>
</dbReference>
<dbReference type="RefSeq" id="XP_070899545.1">
    <property type="nucleotide sequence ID" value="XM_071049697.1"/>
</dbReference>
<feature type="chain" id="PRO_5046421462" description="Hydrophobin" evidence="2">
    <location>
        <begin position="29"/>
        <end position="133"/>
    </location>
</feature>